<name>A0AAU8GPQ1_9CAUD</name>
<proteinExistence type="predicted"/>
<evidence type="ECO:0000313" key="1">
    <source>
        <dbReference type="EMBL" id="XCH43945.1"/>
    </source>
</evidence>
<sequence>MIDSDQWKDRIPTIPEGVVLFTILPSEGGFWFPATCMEVTVGNQIYGCKHITSSPKHILEAMIPLDRQAVYAVTRQMAKELGEQCPELNTLCVDVKEWTLPKTATLMRAKYQF</sequence>
<accession>A0AAU8GPQ1</accession>
<dbReference type="EMBL" id="PP758912">
    <property type="protein sequence ID" value="XCH43945.1"/>
    <property type="molecule type" value="Genomic_DNA"/>
</dbReference>
<organism evidence="1">
    <name type="scientific">Gordonia phage Petito</name>
    <dbReference type="NCBI Taxonomy" id="3158876"/>
    <lineage>
        <taxon>Viruses</taxon>
        <taxon>Duplodnaviria</taxon>
        <taxon>Heunggongvirae</taxon>
        <taxon>Uroviricota</taxon>
        <taxon>Caudoviricetes</taxon>
    </lineage>
</organism>
<gene>
    <name evidence="1" type="primary">73</name>
    <name evidence="1" type="ORF">SEA_PETITO_73</name>
</gene>
<reference evidence="1" key="1">
    <citation type="submission" date="2024-05" db="EMBL/GenBank/DDBJ databases">
        <authorList>
            <person name="Benson E.M."/>
            <person name="Blount M.E."/>
            <person name="Chauhan S."/>
            <person name="Ehrhart J.N."/>
            <person name="Foster A.Z."/>
            <person name="Ingber A.M."/>
            <person name="Julian M.L."/>
            <person name="Kwansah D.N."/>
            <person name="Le T."/>
            <person name="May E.J."/>
            <person name="Mazel E.H."/>
            <person name="Morency E."/>
            <person name="Nelson S.A."/>
            <person name="O'Toole C.T."/>
            <person name="Potter K.E."/>
            <person name="Rue A.R."/>
            <person name="Vita L.A."/>
            <person name="Weigand K.A."/>
            <person name="Monti D.L."/>
            <person name="Russell D.A."/>
            <person name="Jacobs-Sera D."/>
            <person name="Hatfull G.F."/>
        </authorList>
    </citation>
    <scope>NUCLEOTIDE SEQUENCE</scope>
</reference>
<protein>
    <recommendedName>
        <fullName evidence="2">Minor tail protein</fullName>
    </recommendedName>
</protein>
<evidence type="ECO:0008006" key="2">
    <source>
        <dbReference type="Google" id="ProtNLM"/>
    </source>
</evidence>